<evidence type="ECO:0000313" key="2">
    <source>
        <dbReference type="EMBL" id="KAF5961841.1"/>
    </source>
</evidence>
<keyword evidence="3" id="KW-1185">Reference proteome</keyword>
<dbReference type="EMBL" id="JACBKZ010000001">
    <property type="protein sequence ID" value="KAF5961841.1"/>
    <property type="molecule type" value="Genomic_DNA"/>
</dbReference>
<keyword evidence="1" id="KW-0812">Transmembrane</keyword>
<comment type="caution">
    <text evidence="2">The sequence shown here is derived from an EMBL/GenBank/DDBJ whole genome shotgun (WGS) entry which is preliminary data.</text>
</comment>
<sequence length="135" mass="15184">MAQMQANLEKLATTFLEDKGKDQVAAIEPLCAPPPHALAVFFLPMGFLVVLLARWSLVLFNGIKLTEQLLAIWKPIIGFGSLRRSPWARRHFGLCPPHWGAVLDVLYYSGYSYSFEIRLKNSHKGPSQSDESIKN</sequence>
<dbReference type="AlphaFoldDB" id="A0A7J7IB89"/>
<reference evidence="2 3" key="2">
    <citation type="submission" date="2020-07" db="EMBL/GenBank/DDBJ databases">
        <title>Genome assembly of wild tea tree DASZ reveals pedigree and selection history of tea varieties.</title>
        <authorList>
            <person name="Zhang W."/>
        </authorList>
    </citation>
    <scope>NUCLEOTIDE SEQUENCE [LARGE SCALE GENOMIC DNA]</scope>
    <source>
        <strain evidence="3">cv. G240</strain>
        <tissue evidence="2">Leaf</tissue>
    </source>
</reference>
<organism evidence="2 3">
    <name type="scientific">Camellia sinensis</name>
    <name type="common">Tea plant</name>
    <name type="synonym">Thea sinensis</name>
    <dbReference type="NCBI Taxonomy" id="4442"/>
    <lineage>
        <taxon>Eukaryota</taxon>
        <taxon>Viridiplantae</taxon>
        <taxon>Streptophyta</taxon>
        <taxon>Embryophyta</taxon>
        <taxon>Tracheophyta</taxon>
        <taxon>Spermatophyta</taxon>
        <taxon>Magnoliopsida</taxon>
        <taxon>eudicotyledons</taxon>
        <taxon>Gunneridae</taxon>
        <taxon>Pentapetalae</taxon>
        <taxon>asterids</taxon>
        <taxon>Ericales</taxon>
        <taxon>Theaceae</taxon>
        <taxon>Camellia</taxon>
    </lineage>
</organism>
<feature type="transmembrane region" description="Helical" evidence="1">
    <location>
        <begin position="38"/>
        <end position="60"/>
    </location>
</feature>
<keyword evidence="1" id="KW-0472">Membrane</keyword>
<accession>A0A7J7IB89</accession>
<keyword evidence="1" id="KW-1133">Transmembrane helix</keyword>
<protein>
    <submittedName>
        <fullName evidence="2">Uncharacterized protein</fullName>
    </submittedName>
</protein>
<evidence type="ECO:0000313" key="3">
    <source>
        <dbReference type="Proteomes" id="UP000593564"/>
    </source>
</evidence>
<dbReference type="Proteomes" id="UP000593564">
    <property type="component" value="Unassembled WGS sequence"/>
</dbReference>
<reference evidence="3" key="1">
    <citation type="journal article" date="2020" name="Nat. Commun.">
        <title>Genome assembly of wild tea tree DASZ reveals pedigree and selection history of tea varieties.</title>
        <authorList>
            <person name="Zhang W."/>
            <person name="Zhang Y."/>
            <person name="Qiu H."/>
            <person name="Guo Y."/>
            <person name="Wan H."/>
            <person name="Zhang X."/>
            <person name="Scossa F."/>
            <person name="Alseekh S."/>
            <person name="Zhang Q."/>
            <person name="Wang P."/>
            <person name="Xu L."/>
            <person name="Schmidt M.H."/>
            <person name="Jia X."/>
            <person name="Li D."/>
            <person name="Zhu A."/>
            <person name="Guo F."/>
            <person name="Chen W."/>
            <person name="Ni D."/>
            <person name="Usadel B."/>
            <person name="Fernie A.R."/>
            <person name="Wen W."/>
        </authorList>
    </citation>
    <scope>NUCLEOTIDE SEQUENCE [LARGE SCALE GENOMIC DNA]</scope>
    <source>
        <strain evidence="3">cv. G240</strain>
    </source>
</reference>
<evidence type="ECO:0000256" key="1">
    <source>
        <dbReference type="SAM" id="Phobius"/>
    </source>
</evidence>
<name>A0A7J7IB89_CAMSI</name>
<proteinExistence type="predicted"/>
<gene>
    <name evidence="2" type="ORF">HYC85_003050</name>
</gene>